<gene>
    <name evidence="2" type="ORF">GCM10009827_115620</name>
</gene>
<dbReference type="EMBL" id="BAAAQD010000052">
    <property type="protein sequence ID" value="GAA1574615.1"/>
    <property type="molecule type" value="Genomic_DNA"/>
</dbReference>
<sequence length="230" mass="24709">MLGRSTLPAEHERLLTDLGHAANEAAAALFTAAADEHTADYRSHRLQFGRGVQPGPAELHVYQQLAGAAAAHADRLTVLYIRVALQYALQADAAITARSRPGQASSAAVKPLPTVEQFLTDPTAYLTDIRDAGSPHDQLPRAAYQAVLDAVDQYRTGRERLDGYDDPEAKHVEEPLSDPDAPGNLFTEPGAVYDIERPTDLAAALHAYAADLIHLVRAPGEGLHGVRTPM</sequence>
<protein>
    <submittedName>
        <fullName evidence="2">Uncharacterized protein</fullName>
    </submittedName>
</protein>
<proteinExistence type="predicted"/>
<dbReference type="Proteomes" id="UP001501470">
    <property type="component" value="Unassembled WGS sequence"/>
</dbReference>
<dbReference type="RefSeq" id="WP_344515155.1">
    <property type="nucleotide sequence ID" value="NZ_BAAAQD010000052.1"/>
</dbReference>
<feature type="region of interest" description="Disordered" evidence="1">
    <location>
        <begin position="159"/>
        <end position="184"/>
    </location>
</feature>
<organism evidence="2 3">
    <name type="scientific">Dactylosporangium maewongense</name>
    <dbReference type="NCBI Taxonomy" id="634393"/>
    <lineage>
        <taxon>Bacteria</taxon>
        <taxon>Bacillati</taxon>
        <taxon>Actinomycetota</taxon>
        <taxon>Actinomycetes</taxon>
        <taxon>Micromonosporales</taxon>
        <taxon>Micromonosporaceae</taxon>
        <taxon>Dactylosporangium</taxon>
    </lineage>
</organism>
<evidence type="ECO:0000313" key="2">
    <source>
        <dbReference type="EMBL" id="GAA1574615.1"/>
    </source>
</evidence>
<comment type="caution">
    <text evidence="2">The sequence shown here is derived from an EMBL/GenBank/DDBJ whole genome shotgun (WGS) entry which is preliminary data.</text>
</comment>
<reference evidence="3" key="1">
    <citation type="journal article" date="2019" name="Int. J. Syst. Evol. Microbiol.">
        <title>The Global Catalogue of Microorganisms (GCM) 10K type strain sequencing project: providing services to taxonomists for standard genome sequencing and annotation.</title>
        <authorList>
            <consortium name="The Broad Institute Genomics Platform"/>
            <consortium name="The Broad Institute Genome Sequencing Center for Infectious Disease"/>
            <person name="Wu L."/>
            <person name="Ma J."/>
        </authorList>
    </citation>
    <scope>NUCLEOTIDE SEQUENCE [LARGE SCALE GENOMIC DNA]</scope>
    <source>
        <strain evidence="3">JCM 15933</strain>
    </source>
</reference>
<evidence type="ECO:0000313" key="3">
    <source>
        <dbReference type="Proteomes" id="UP001501470"/>
    </source>
</evidence>
<accession>A0ABP4P6G9</accession>
<keyword evidence="3" id="KW-1185">Reference proteome</keyword>
<feature type="compositionally biased region" description="Basic and acidic residues" evidence="1">
    <location>
        <begin position="159"/>
        <end position="174"/>
    </location>
</feature>
<evidence type="ECO:0000256" key="1">
    <source>
        <dbReference type="SAM" id="MobiDB-lite"/>
    </source>
</evidence>
<name>A0ABP4P6G9_9ACTN</name>